<feature type="region of interest" description="Disordered" evidence="1">
    <location>
        <begin position="60"/>
        <end position="127"/>
    </location>
</feature>
<sequence>MVRMRVHVNGRLPLITSSILEYPNGDEVEAKLVYEKIGKHCSCCFRLDHDLRDCLRAKAEKREAQTVTPDTRERSQSASSPGRRSTNTMAGRYGVDDRRYDHTHNREPRQELQNSESQRYHPRNNREKEITHEVCLIARFVYRPSGRVEPDHEESSSCRKIASNQSKGTPLGNKQIVIPTEAINVAREELRDAMIQYTSCADPSESAVRRERLRQFDQTGKLEESVAQMAWFAVARQNNENPEQNPELIHTNSPERTSALLRLGSPTPPGIPPGRDLDTSPRRTPALLRLGQPISPPKDMPPPAPEVVRGKPGRPPGSGKVSNSPKTLAGASSRKQKVQQTKAPTCRRRIPTQTGTEAGAGPLRRKKGSLFLDMEQEASPSSGSKK</sequence>
<feature type="compositionally biased region" description="Basic and acidic residues" evidence="1">
    <location>
        <begin position="94"/>
        <end position="110"/>
    </location>
</feature>
<keyword evidence="3" id="KW-1185">Reference proteome</keyword>
<dbReference type="EMBL" id="JAGKQM010000014">
    <property type="protein sequence ID" value="KAH0882905.1"/>
    <property type="molecule type" value="Genomic_DNA"/>
</dbReference>
<feature type="compositionally biased region" description="Polar residues" evidence="1">
    <location>
        <begin position="76"/>
        <end position="89"/>
    </location>
</feature>
<proteinExistence type="predicted"/>
<gene>
    <name evidence="2" type="ORF">HID58_059001</name>
</gene>
<feature type="region of interest" description="Disordered" evidence="1">
    <location>
        <begin position="147"/>
        <end position="172"/>
    </location>
</feature>
<feature type="region of interest" description="Disordered" evidence="1">
    <location>
        <begin position="259"/>
        <end position="386"/>
    </location>
</feature>
<feature type="compositionally biased region" description="Pro residues" evidence="1">
    <location>
        <begin position="294"/>
        <end position="305"/>
    </location>
</feature>
<accession>A0ABQ7ZRM5</accession>
<dbReference type="Proteomes" id="UP000824890">
    <property type="component" value="Unassembled WGS sequence"/>
</dbReference>
<organism evidence="2 3">
    <name type="scientific">Brassica napus</name>
    <name type="common">Rape</name>
    <dbReference type="NCBI Taxonomy" id="3708"/>
    <lineage>
        <taxon>Eukaryota</taxon>
        <taxon>Viridiplantae</taxon>
        <taxon>Streptophyta</taxon>
        <taxon>Embryophyta</taxon>
        <taxon>Tracheophyta</taxon>
        <taxon>Spermatophyta</taxon>
        <taxon>Magnoliopsida</taxon>
        <taxon>eudicotyledons</taxon>
        <taxon>Gunneridae</taxon>
        <taxon>Pentapetalae</taxon>
        <taxon>rosids</taxon>
        <taxon>malvids</taxon>
        <taxon>Brassicales</taxon>
        <taxon>Brassicaceae</taxon>
        <taxon>Brassiceae</taxon>
        <taxon>Brassica</taxon>
    </lineage>
</organism>
<evidence type="ECO:0000313" key="3">
    <source>
        <dbReference type="Proteomes" id="UP000824890"/>
    </source>
</evidence>
<evidence type="ECO:0008006" key="4">
    <source>
        <dbReference type="Google" id="ProtNLM"/>
    </source>
</evidence>
<reference evidence="2 3" key="1">
    <citation type="submission" date="2021-05" db="EMBL/GenBank/DDBJ databases">
        <title>Genome Assembly of Synthetic Allotetraploid Brassica napus Reveals Homoeologous Exchanges between Subgenomes.</title>
        <authorList>
            <person name="Davis J.T."/>
        </authorList>
    </citation>
    <scope>NUCLEOTIDE SEQUENCE [LARGE SCALE GENOMIC DNA]</scope>
    <source>
        <strain evidence="3">cv. Da-Ae</strain>
        <tissue evidence="2">Seedling</tissue>
    </source>
</reference>
<evidence type="ECO:0000256" key="1">
    <source>
        <dbReference type="SAM" id="MobiDB-lite"/>
    </source>
</evidence>
<name>A0ABQ7ZRM5_BRANA</name>
<protein>
    <recommendedName>
        <fullName evidence="4">Zinc knuckle CX2CX4HX4C domain-containing protein</fullName>
    </recommendedName>
</protein>
<evidence type="ECO:0000313" key="2">
    <source>
        <dbReference type="EMBL" id="KAH0882905.1"/>
    </source>
</evidence>
<feature type="compositionally biased region" description="Basic and acidic residues" evidence="1">
    <location>
        <begin position="60"/>
        <end position="75"/>
    </location>
</feature>
<feature type="compositionally biased region" description="Basic and acidic residues" evidence="1">
    <location>
        <begin position="147"/>
        <end position="157"/>
    </location>
</feature>
<comment type="caution">
    <text evidence="2">The sequence shown here is derived from an EMBL/GenBank/DDBJ whole genome shotgun (WGS) entry which is preliminary data.</text>
</comment>